<keyword evidence="3 6" id="KW-0812">Transmembrane</keyword>
<keyword evidence="4 6" id="KW-1133">Transmembrane helix</keyword>
<gene>
    <name evidence="7" type="ORF">BSTOLATCC_MIC49901</name>
</gene>
<evidence type="ECO:0000256" key="6">
    <source>
        <dbReference type="SAM" id="Phobius"/>
    </source>
</evidence>
<feature type="transmembrane region" description="Helical" evidence="6">
    <location>
        <begin position="73"/>
        <end position="92"/>
    </location>
</feature>
<keyword evidence="5 6" id="KW-0472">Membrane</keyword>
<dbReference type="AlphaFoldDB" id="A0AAU9JZ52"/>
<dbReference type="PANTHER" id="PTHR13193:SF0">
    <property type="entry name" value="PAT COMPLEX SUBUNIT ASTERIX"/>
    <property type="match status" value="1"/>
</dbReference>
<comment type="subcellular location">
    <subcellularLocation>
        <location evidence="1">Membrane</location>
    </subcellularLocation>
</comment>
<dbReference type="PANTHER" id="PTHR13193">
    <property type="entry name" value="CGI-140"/>
    <property type="match status" value="1"/>
</dbReference>
<evidence type="ECO:0008006" key="9">
    <source>
        <dbReference type="Google" id="ProtNLM"/>
    </source>
</evidence>
<dbReference type="EMBL" id="CAJZBQ010000049">
    <property type="protein sequence ID" value="CAG9329862.1"/>
    <property type="molecule type" value="Genomic_DNA"/>
</dbReference>
<evidence type="ECO:0000313" key="7">
    <source>
        <dbReference type="EMBL" id="CAG9329862.1"/>
    </source>
</evidence>
<dbReference type="GO" id="GO:0045048">
    <property type="term" value="P:protein insertion into ER membrane"/>
    <property type="evidence" value="ECO:0007669"/>
    <property type="project" value="InterPro"/>
</dbReference>
<organism evidence="7 8">
    <name type="scientific">Blepharisma stoltei</name>
    <dbReference type="NCBI Taxonomy" id="1481888"/>
    <lineage>
        <taxon>Eukaryota</taxon>
        <taxon>Sar</taxon>
        <taxon>Alveolata</taxon>
        <taxon>Ciliophora</taxon>
        <taxon>Postciliodesmatophora</taxon>
        <taxon>Heterotrichea</taxon>
        <taxon>Heterotrichida</taxon>
        <taxon>Blepharismidae</taxon>
        <taxon>Blepharisma</taxon>
    </lineage>
</organism>
<evidence type="ECO:0000256" key="4">
    <source>
        <dbReference type="ARBA" id="ARBA00022989"/>
    </source>
</evidence>
<comment type="caution">
    <text evidence="7">The sequence shown here is derived from an EMBL/GenBank/DDBJ whole genome shotgun (WGS) entry which is preliminary data.</text>
</comment>
<dbReference type="Proteomes" id="UP001162131">
    <property type="component" value="Unassembled WGS sequence"/>
</dbReference>
<evidence type="ECO:0000256" key="3">
    <source>
        <dbReference type="ARBA" id="ARBA00022692"/>
    </source>
</evidence>
<name>A0AAU9JZ52_9CILI</name>
<accession>A0AAU9JZ52</accession>
<evidence type="ECO:0000256" key="5">
    <source>
        <dbReference type="ARBA" id="ARBA00023136"/>
    </source>
</evidence>
<reference evidence="7" key="1">
    <citation type="submission" date="2021-09" db="EMBL/GenBank/DDBJ databases">
        <authorList>
            <consortium name="AG Swart"/>
            <person name="Singh M."/>
            <person name="Singh A."/>
            <person name="Seah K."/>
            <person name="Emmerich C."/>
        </authorList>
    </citation>
    <scope>NUCLEOTIDE SEQUENCE</scope>
    <source>
        <strain evidence="7">ATCC30299</strain>
    </source>
</reference>
<feature type="transmembrane region" description="Helical" evidence="6">
    <location>
        <begin position="28"/>
        <end position="43"/>
    </location>
</feature>
<keyword evidence="8" id="KW-1185">Reference proteome</keyword>
<evidence type="ECO:0000313" key="8">
    <source>
        <dbReference type="Proteomes" id="UP001162131"/>
    </source>
</evidence>
<dbReference type="InterPro" id="IPR005351">
    <property type="entry name" value="ASTER"/>
</dbReference>
<protein>
    <recommendedName>
        <fullName evidence="9">Protein Asterix</fullName>
    </recommendedName>
</protein>
<sequence>MKGDPRRPSNVIYYKQTIDEKKETPPDYYHFIAVLFAMFGFMFKSKWGGWLALLTFCCGFTSARSQTTDYGQLITTFSMIIVSLVTNYMWIFKS</sequence>
<comment type="similarity">
    <text evidence="2">Belongs to the Asterix family.</text>
</comment>
<evidence type="ECO:0000256" key="2">
    <source>
        <dbReference type="ARBA" id="ARBA00009066"/>
    </source>
</evidence>
<dbReference type="GO" id="GO:0005789">
    <property type="term" value="C:endoplasmic reticulum membrane"/>
    <property type="evidence" value="ECO:0007669"/>
    <property type="project" value="InterPro"/>
</dbReference>
<proteinExistence type="inferred from homology"/>
<dbReference type="Pfam" id="PF03669">
    <property type="entry name" value="ASTER"/>
    <property type="match status" value="1"/>
</dbReference>
<dbReference type="GO" id="GO:0044183">
    <property type="term" value="F:protein folding chaperone"/>
    <property type="evidence" value="ECO:0007669"/>
    <property type="project" value="InterPro"/>
</dbReference>
<evidence type="ECO:0000256" key="1">
    <source>
        <dbReference type="ARBA" id="ARBA00004370"/>
    </source>
</evidence>